<name>A0AA91PXS9_CLALS</name>
<sequence>MDPDRPLLLVLHHCSGFAGERAISGLSEEKVSQGPIIGVTTVYRLRSDLRDYCALFDFTLSTHSKFVVQ</sequence>
<dbReference type="Proteomes" id="UP000195602">
    <property type="component" value="Unassembled WGS sequence"/>
</dbReference>
<accession>A0AA91PXS9</accession>
<dbReference type="EMBL" id="LYUB02000012">
    <property type="protein sequence ID" value="OVF07554.1"/>
    <property type="molecule type" value="Genomic_DNA"/>
</dbReference>
<gene>
    <name evidence="1" type="ORF">A9F13_12g00792</name>
</gene>
<dbReference type="KEGG" id="clus:A9F13_12g00792"/>
<proteinExistence type="predicted"/>
<evidence type="ECO:0000313" key="1">
    <source>
        <dbReference type="EMBL" id="OVF07554.1"/>
    </source>
</evidence>
<dbReference type="AlphaFoldDB" id="A0AA91PXS9"/>
<organism evidence="1 2">
    <name type="scientific">Clavispora lusitaniae</name>
    <name type="common">Candida lusitaniae</name>
    <dbReference type="NCBI Taxonomy" id="36911"/>
    <lineage>
        <taxon>Eukaryota</taxon>
        <taxon>Fungi</taxon>
        <taxon>Dikarya</taxon>
        <taxon>Ascomycota</taxon>
        <taxon>Saccharomycotina</taxon>
        <taxon>Pichiomycetes</taxon>
        <taxon>Metschnikowiaceae</taxon>
        <taxon>Clavispora</taxon>
    </lineage>
</organism>
<protein>
    <submittedName>
        <fullName evidence="1">Uncharacterized protein</fullName>
    </submittedName>
</protein>
<evidence type="ECO:0000313" key="2">
    <source>
        <dbReference type="Proteomes" id="UP000195602"/>
    </source>
</evidence>
<comment type="caution">
    <text evidence="1">The sequence shown here is derived from an EMBL/GenBank/DDBJ whole genome shotgun (WGS) entry which is preliminary data.</text>
</comment>
<reference evidence="1 2" key="1">
    <citation type="submission" date="2017-04" db="EMBL/GenBank/DDBJ databases">
        <title>Draft genome of the yeast Clavispora lusitaniae type strain CBS 6936.</title>
        <authorList>
            <person name="Durrens P."/>
            <person name="Klopp C."/>
            <person name="Biteau N."/>
            <person name="Fitton-Ouhabi V."/>
            <person name="Dementhon K."/>
            <person name="Accoceberry I."/>
            <person name="Sherman D.J."/>
            <person name="Noel T."/>
        </authorList>
    </citation>
    <scope>NUCLEOTIDE SEQUENCE [LARGE SCALE GENOMIC DNA]</scope>
    <source>
        <strain evidence="1 2">CBS 6936</strain>
    </source>
</reference>